<name>A0A7M2TGG4_STRCW</name>
<proteinExistence type="predicted"/>
<evidence type="ECO:0000313" key="1">
    <source>
        <dbReference type="EMBL" id="QOV46361.1"/>
    </source>
</evidence>
<dbReference type="RefSeq" id="WP_189696849.1">
    <property type="nucleotide sequence ID" value="NZ_BMTA01000003.1"/>
</dbReference>
<dbReference type="KEGG" id="schf:IPT68_10895"/>
<organism evidence="1 2">
    <name type="scientific">Streptomyces chromofuscus</name>
    <dbReference type="NCBI Taxonomy" id="42881"/>
    <lineage>
        <taxon>Bacteria</taxon>
        <taxon>Bacillati</taxon>
        <taxon>Actinomycetota</taxon>
        <taxon>Actinomycetes</taxon>
        <taxon>Kitasatosporales</taxon>
        <taxon>Streptomycetaceae</taxon>
        <taxon>Streptomyces</taxon>
    </lineage>
</organism>
<accession>A0A7M2TGG4</accession>
<sequence>MPLPSAYDVALAAERRAAARLLLAHPLVTSTGPHRDMTADDLTLVVERDSAASVDAAEEASA</sequence>
<dbReference type="EMBL" id="CP063374">
    <property type="protein sequence ID" value="QOV46361.1"/>
    <property type="molecule type" value="Genomic_DNA"/>
</dbReference>
<reference evidence="1 2" key="1">
    <citation type="submission" date="2020-10" db="EMBL/GenBank/DDBJ databases">
        <title>Streptomyces chromofuscus complate genome analysis.</title>
        <authorList>
            <person name="Anwar N."/>
        </authorList>
    </citation>
    <scope>NUCLEOTIDE SEQUENCE [LARGE SCALE GENOMIC DNA]</scope>
    <source>
        <strain evidence="1 2">DSM 40273</strain>
    </source>
</reference>
<evidence type="ECO:0000313" key="2">
    <source>
        <dbReference type="Proteomes" id="UP000594008"/>
    </source>
</evidence>
<dbReference type="Proteomes" id="UP000594008">
    <property type="component" value="Chromosome"/>
</dbReference>
<protein>
    <submittedName>
        <fullName evidence="1">Uncharacterized protein</fullName>
    </submittedName>
</protein>
<dbReference type="AlphaFoldDB" id="A0A7M2TGG4"/>
<keyword evidence="2" id="KW-1185">Reference proteome</keyword>
<gene>
    <name evidence="1" type="ORF">IPT68_10895</name>
</gene>